<keyword evidence="4" id="KW-0274">FAD</keyword>
<dbReference type="AlphaFoldDB" id="A0A3N4M2D6"/>
<dbReference type="Gene3D" id="3.30.43.10">
    <property type="entry name" value="Uridine Diphospho-n-acetylenolpyruvylglucosamine Reductase, domain 2"/>
    <property type="match status" value="1"/>
</dbReference>
<dbReference type="InParanoid" id="A0A3N4M2D6"/>
<keyword evidence="3" id="KW-0285">Flavoprotein</keyword>
<dbReference type="OrthoDB" id="407275at2759"/>
<sequence length="558" mass="62734">MATSAFTKRNLKGLHLYFPGSPEYERSVATGNLEYRYETPLFVATPTHISHVTAVVELANKLGKKLTMKGGGHSFGGFSNSLDGILLDMSRMKKVELETSTDASITVNLQAGALWGDAYRLLVDKQINHYTIMGGRCPDVGVGGFTMGGGLCVFTRSYGMGIDQLKEATLVTVNKEGIVEVHTVTENDTDSKKKDLFWAIRGCGGGNYGVLVEMKMKVQRLFDGEGKVTSGQLVLHAERNDYAAVQELIDSIKPLHTANWPDALTMDSVWDCDTSIQNPLTITIPIYHNGNKADFEIVLAQHLPESKLARQLSRAAIEEKYSLFLQETLPNQFRDEMLRYCPLNKTYNLNSSFIFTNDTVTIDKIAKVMMELIRNFRETFSGSKSLLELKLIHGGGKANRVGNDETAFPWRKGVYFGHIMVQWTDRALGKPMKIFFELSKTKLRQHSLEGKAAFINFTDRTLKVGEYPYAYYGVHYRRLQEVKKVWDPLDTFSFAQSIRLPGTTESELSLRTQELEISQSLDDINSRWERYVQPDIGFDELVKTEGHSCASCSTDRNI</sequence>
<dbReference type="InterPro" id="IPR050416">
    <property type="entry name" value="FAD-linked_Oxidoreductase"/>
</dbReference>
<gene>
    <name evidence="7" type="ORF">L211DRAFT_4040</name>
</gene>
<comment type="similarity">
    <text evidence="2">Belongs to the oxygen-dependent FAD-linked oxidoreductase family.</text>
</comment>
<dbReference type="InterPro" id="IPR012951">
    <property type="entry name" value="BBE"/>
</dbReference>
<evidence type="ECO:0000313" key="8">
    <source>
        <dbReference type="Proteomes" id="UP000267821"/>
    </source>
</evidence>
<dbReference type="InterPro" id="IPR016167">
    <property type="entry name" value="FAD-bd_PCMH_sub1"/>
</dbReference>
<evidence type="ECO:0000256" key="2">
    <source>
        <dbReference type="ARBA" id="ARBA00005466"/>
    </source>
</evidence>
<dbReference type="PROSITE" id="PS51387">
    <property type="entry name" value="FAD_PCMH"/>
    <property type="match status" value="1"/>
</dbReference>
<reference evidence="7 8" key="1">
    <citation type="journal article" date="2018" name="Nat. Ecol. Evol.">
        <title>Pezizomycetes genomes reveal the molecular basis of ectomycorrhizal truffle lifestyle.</title>
        <authorList>
            <person name="Murat C."/>
            <person name="Payen T."/>
            <person name="Noel B."/>
            <person name="Kuo A."/>
            <person name="Morin E."/>
            <person name="Chen J."/>
            <person name="Kohler A."/>
            <person name="Krizsan K."/>
            <person name="Balestrini R."/>
            <person name="Da Silva C."/>
            <person name="Montanini B."/>
            <person name="Hainaut M."/>
            <person name="Levati E."/>
            <person name="Barry K.W."/>
            <person name="Belfiori B."/>
            <person name="Cichocki N."/>
            <person name="Clum A."/>
            <person name="Dockter R.B."/>
            <person name="Fauchery L."/>
            <person name="Guy J."/>
            <person name="Iotti M."/>
            <person name="Le Tacon F."/>
            <person name="Lindquist E.A."/>
            <person name="Lipzen A."/>
            <person name="Malagnac F."/>
            <person name="Mello A."/>
            <person name="Molinier V."/>
            <person name="Miyauchi S."/>
            <person name="Poulain J."/>
            <person name="Riccioni C."/>
            <person name="Rubini A."/>
            <person name="Sitrit Y."/>
            <person name="Splivallo R."/>
            <person name="Traeger S."/>
            <person name="Wang M."/>
            <person name="Zifcakova L."/>
            <person name="Wipf D."/>
            <person name="Zambonelli A."/>
            <person name="Paolocci F."/>
            <person name="Nowrousian M."/>
            <person name="Ottonello S."/>
            <person name="Baldrian P."/>
            <person name="Spatafora J.W."/>
            <person name="Henrissat B."/>
            <person name="Nagy L.G."/>
            <person name="Aury J.M."/>
            <person name="Wincker P."/>
            <person name="Grigoriev I.V."/>
            <person name="Bonfante P."/>
            <person name="Martin F.M."/>
        </authorList>
    </citation>
    <scope>NUCLEOTIDE SEQUENCE [LARGE SCALE GENOMIC DNA]</scope>
    <source>
        <strain evidence="7 8">ATCC MYA-4762</strain>
    </source>
</reference>
<comment type="cofactor">
    <cofactor evidence="1">
        <name>FAD</name>
        <dbReference type="ChEBI" id="CHEBI:57692"/>
    </cofactor>
</comment>
<dbReference type="EMBL" id="ML121527">
    <property type="protein sequence ID" value="RPB29323.1"/>
    <property type="molecule type" value="Genomic_DNA"/>
</dbReference>
<evidence type="ECO:0000256" key="1">
    <source>
        <dbReference type="ARBA" id="ARBA00001974"/>
    </source>
</evidence>
<name>A0A3N4M2D6_9PEZI</name>
<dbReference type="PANTHER" id="PTHR42973:SF39">
    <property type="entry name" value="FAD-BINDING PCMH-TYPE DOMAIN-CONTAINING PROTEIN"/>
    <property type="match status" value="1"/>
</dbReference>
<protein>
    <submittedName>
        <fullName evidence="7">FAD-binding domain-containing protein</fullName>
    </submittedName>
</protein>
<evidence type="ECO:0000256" key="4">
    <source>
        <dbReference type="ARBA" id="ARBA00022827"/>
    </source>
</evidence>
<dbReference type="InterPro" id="IPR016169">
    <property type="entry name" value="FAD-bd_PCMH_sub2"/>
</dbReference>
<keyword evidence="5" id="KW-0560">Oxidoreductase</keyword>
<dbReference type="Gene3D" id="3.40.462.20">
    <property type="match status" value="1"/>
</dbReference>
<keyword evidence="8" id="KW-1185">Reference proteome</keyword>
<dbReference type="Proteomes" id="UP000267821">
    <property type="component" value="Unassembled WGS sequence"/>
</dbReference>
<evidence type="ECO:0000313" key="7">
    <source>
        <dbReference type="EMBL" id="RPB29323.1"/>
    </source>
</evidence>
<dbReference type="STRING" id="1051890.A0A3N4M2D6"/>
<dbReference type="SUPFAM" id="SSF56176">
    <property type="entry name" value="FAD-binding/transporter-associated domain-like"/>
    <property type="match status" value="1"/>
</dbReference>
<evidence type="ECO:0000256" key="3">
    <source>
        <dbReference type="ARBA" id="ARBA00022630"/>
    </source>
</evidence>
<proteinExistence type="inferred from homology"/>
<dbReference type="InterPro" id="IPR006094">
    <property type="entry name" value="Oxid_FAD_bind_N"/>
</dbReference>
<evidence type="ECO:0000256" key="5">
    <source>
        <dbReference type="ARBA" id="ARBA00023002"/>
    </source>
</evidence>
<dbReference type="GO" id="GO:0016491">
    <property type="term" value="F:oxidoreductase activity"/>
    <property type="evidence" value="ECO:0007669"/>
    <property type="project" value="UniProtKB-KW"/>
</dbReference>
<dbReference type="Pfam" id="PF08031">
    <property type="entry name" value="BBE"/>
    <property type="match status" value="1"/>
</dbReference>
<dbReference type="InterPro" id="IPR016166">
    <property type="entry name" value="FAD-bd_PCMH"/>
</dbReference>
<dbReference type="Gene3D" id="3.30.465.10">
    <property type="match status" value="1"/>
</dbReference>
<evidence type="ECO:0000259" key="6">
    <source>
        <dbReference type="PROSITE" id="PS51387"/>
    </source>
</evidence>
<dbReference type="InterPro" id="IPR036318">
    <property type="entry name" value="FAD-bd_PCMH-like_sf"/>
</dbReference>
<accession>A0A3N4M2D6</accession>
<dbReference type="GO" id="GO:0071949">
    <property type="term" value="F:FAD binding"/>
    <property type="evidence" value="ECO:0007669"/>
    <property type="project" value="InterPro"/>
</dbReference>
<feature type="domain" description="FAD-binding PCMH-type" evidence="6">
    <location>
        <begin position="35"/>
        <end position="221"/>
    </location>
</feature>
<dbReference type="PANTHER" id="PTHR42973">
    <property type="entry name" value="BINDING OXIDOREDUCTASE, PUTATIVE (AFU_ORTHOLOGUE AFUA_1G17690)-RELATED"/>
    <property type="match status" value="1"/>
</dbReference>
<dbReference type="Pfam" id="PF01565">
    <property type="entry name" value="FAD_binding_4"/>
    <property type="match status" value="1"/>
</dbReference>
<organism evidence="7 8">
    <name type="scientific">Terfezia boudieri ATCC MYA-4762</name>
    <dbReference type="NCBI Taxonomy" id="1051890"/>
    <lineage>
        <taxon>Eukaryota</taxon>
        <taxon>Fungi</taxon>
        <taxon>Dikarya</taxon>
        <taxon>Ascomycota</taxon>
        <taxon>Pezizomycotina</taxon>
        <taxon>Pezizomycetes</taxon>
        <taxon>Pezizales</taxon>
        <taxon>Pezizaceae</taxon>
        <taxon>Terfezia</taxon>
    </lineage>
</organism>